<keyword evidence="2" id="KW-1185">Reference proteome</keyword>
<proteinExistence type="predicted"/>
<evidence type="ECO:0000313" key="2">
    <source>
        <dbReference type="Proteomes" id="UP001501295"/>
    </source>
</evidence>
<organism evidence="1 2">
    <name type="scientific">Frondihabitans cladoniiphilus</name>
    <dbReference type="NCBI Taxonomy" id="715785"/>
    <lineage>
        <taxon>Bacteria</taxon>
        <taxon>Bacillati</taxon>
        <taxon>Actinomycetota</taxon>
        <taxon>Actinomycetes</taxon>
        <taxon>Micrococcales</taxon>
        <taxon>Microbacteriaceae</taxon>
        <taxon>Frondihabitans</taxon>
    </lineage>
</organism>
<dbReference type="Pfam" id="PF04402">
    <property type="entry name" value="SIMPL"/>
    <property type="match status" value="1"/>
</dbReference>
<gene>
    <name evidence="1" type="ORF">GCM10025780_19160</name>
</gene>
<dbReference type="InterPro" id="IPR052022">
    <property type="entry name" value="26kDa_periplasmic_antigen"/>
</dbReference>
<dbReference type="PANTHER" id="PTHR34387">
    <property type="entry name" value="SLR1258 PROTEIN"/>
    <property type="match status" value="1"/>
</dbReference>
<dbReference type="RefSeq" id="WP_345375624.1">
    <property type="nucleotide sequence ID" value="NZ_BAABLM010000003.1"/>
</dbReference>
<comment type="caution">
    <text evidence="1">The sequence shown here is derived from an EMBL/GenBank/DDBJ whole genome shotgun (WGS) entry which is preliminary data.</text>
</comment>
<evidence type="ECO:0008006" key="3">
    <source>
        <dbReference type="Google" id="ProtNLM"/>
    </source>
</evidence>
<protein>
    <recommendedName>
        <fullName evidence="3">SIMPL domain-containing protein</fullName>
    </recommendedName>
</protein>
<name>A0ABP8VWR1_9MICO</name>
<dbReference type="EMBL" id="BAABLM010000003">
    <property type="protein sequence ID" value="GAA4674812.1"/>
    <property type="molecule type" value="Genomic_DNA"/>
</dbReference>
<dbReference type="Gene3D" id="3.30.110.170">
    <property type="entry name" value="Protein of unknown function (DUF541), domain 1"/>
    <property type="match status" value="1"/>
</dbReference>
<dbReference type="Gene3D" id="3.30.70.2970">
    <property type="entry name" value="Protein of unknown function (DUF541), domain 2"/>
    <property type="match status" value="1"/>
</dbReference>
<reference evidence="2" key="1">
    <citation type="journal article" date="2019" name="Int. J. Syst. Evol. Microbiol.">
        <title>The Global Catalogue of Microorganisms (GCM) 10K type strain sequencing project: providing services to taxonomists for standard genome sequencing and annotation.</title>
        <authorList>
            <consortium name="The Broad Institute Genomics Platform"/>
            <consortium name="The Broad Institute Genome Sequencing Center for Infectious Disease"/>
            <person name="Wu L."/>
            <person name="Ma J."/>
        </authorList>
    </citation>
    <scope>NUCLEOTIDE SEQUENCE [LARGE SCALE GENOMIC DNA]</scope>
    <source>
        <strain evidence="2">JCM 18956</strain>
    </source>
</reference>
<evidence type="ECO:0000313" key="1">
    <source>
        <dbReference type="EMBL" id="GAA4674812.1"/>
    </source>
</evidence>
<accession>A0ABP8VWR1</accession>
<dbReference type="PANTHER" id="PTHR34387:SF2">
    <property type="entry name" value="SLR1258 PROTEIN"/>
    <property type="match status" value="1"/>
</dbReference>
<sequence>MTTFVVAGDATISHPAERAIVRIQVALTSTDRGAASRAAVEAHNVVASEAAAHHASGVATWWQADQVATWSYEDHAAGAESPITRYRAQSQLSVTFQDFAVLATWVGRLLEWPSVQVQGIDWLLTVSKQAELLRAARIQAVEDAVTKAADYAAALELGTPALDAVFEEGLRPGLGGGGGSFGRAAMKMSAAPLEGGSLDLKPGDIEVTARITADFTA</sequence>
<dbReference type="Proteomes" id="UP001501295">
    <property type="component" value="Unassembled WGS sequence"/>
</dbReference>
<dbReference type="InterPro" id="IPR007497">
    <property type="entry name" value="SIMPL/DUF541"/>
</dbReference>